<dbReference type="GeneID" id="54413621"/>
<evidence type="ECO:0000313" key="3">
    <source>
        <dbReference type="EMBL" id="KAF2123542.1"/>
    </source>
</evidence>
<dbReference type="Proteomes" id="UP000799771">
    <property type="component" value="Unassembled WGS sequence"/>
</dbReference>
<evidence type="ECO:0000313" key="4">
    <source>
        <dbReference type="Proteomes" id="UP000799771"/>
    </source>
</evidence>
<dbReference type="AlphaFoldDB" id="A0A6A5ZUZ0"/>
<proteinExistence type="predicted"/>
<gene>
    <name evidence="3" type="ORF">P153DRAFT_435871</name>
</gene>
<evidence type="ECO:0000256" key="1">
    <source>
        <dbReference type="SAM" id="MobiDB-lite"/>
    </source>
</evidence>
<protein>
    <recommendedName>
        <fullName evidence="2">C2H2-type domain-containing protein</fullName>
    </recommendedName>
</protein>
<dbReference type="EMBL" id="ML977526">
    <property type="protein sequence ID" value="KAF2123542.1"/>
    <property type="molecule type" value="Genomic_DNA"/>
</dbReference>
<name>A0A6A5ZUZ0_9PLEO</name>
<organism evidence="3 4">
    <name type="scientific">Dothidotthia symphoricarpi CBS 119687</name>
    <dbReference type="NCBI Taxonomy" id="1392245"/>
    <lineage>
        <taxon>Eukaryota</taxon>
        <taxon>Fungi</taxon>
        <taxon>Dikarya</taxon>
        <taxon>Ascomycota</taxon>
        <taxon>Pezizomycotina</taxon>
        <taxon>Dothideomycetes</taxon>
        <taxon>Pleosporomycetidae</taxon>
        <taxon>Pleosporales</taxon>
        <taxon>Dothidotthiaceae</taxon>
        <taxon>Dothidotthia</taxon>
    </lineage>
</organism>
<dbReference type="RefSeq" id="XP_033517936.1">
    <property type="nucleotide sequence ID" value="XM_033673189.1"/>
</dbReference>
<dbReference type="PROSITE" id="PS00028">
    <property type="entry name" value="ZINC_FINGER_C2H2_1"/>
    <property type="match status" value="1"/>
</dbReference>
<feature type="compositionally biased region" description="Polar residues" evidence="1">
    <location>
        <begin position="74"/>
        <end position="90"/>
    </location>
</feature>
<sequence>MSPRKKPKIVDYFAGYGGTNRRFDKVDDESFTTTPRWPSPRPWRGTKSELPEGSRTTPVPQQAITPAPPAPSVVSRQMTTSAPSVCSHQVTPPIPHRRVTTPAPPVRSHHVATPAPQVSLRPVPTPAPSVITPLVRPPQVTSTQPFADKDILMRMALKGVMASSSSSSNLLQVFVQVGKQRIKAVHKGQAAPVSDVLGFINSQRQPGQPDILPSSIVDLNTFVHTVMNYKRTGVPRNWIQEHSARKLALQHNVFPAIDALFKFADLDTPTTDNRCSECKVDAVISTANGPNDVQLHITNFHPKQGRTMLCCEKCQLIFLTEAKALTHWRGCVEIQSTVAKVRPNIPPFTLLSGKADNSLIPGAKRKTRYPSRANTTTDVNIVYRHTGNNSAAYFVRVRNRQIIELQGLVALLYNTPSAGCTTKLYYPQTPSASPKDTLIANKLQPFANQWVSFGKAKAFAREYGMFEGLKELWMFNDSPLVNQTRENVNRDECGRLVPRTFQLFLHHAQKSCPGAKSALKRHSADGKLLTSTTIPVFVAECMECTTVFYDTAKWVKHRAEH</sequence>
<accession>A0A6A5ZUZ0</accession>
<feature type="domain" description="C2H2-type" evidence="2">
    <location>
        <begin position="541"/>
        <end position="561"/>
    </location>
</feature>
<feature type="compositionally biased region" description="Low complexity" evidence="1">
    <location>
        <begin position="56"/>
        <end position="65"/>
    </location>
</feature>
<feature type="region of interest" description="Disordered" evidence="1">
    <location>
        <begin position="15"/>
        <end position="123"/>
    </location>
</feature>
<reference evidence="3" key="1">
    <citation type="journal article" date="2020" name="Stud. Mycol.">
        <title>101 Dothideomycetes genomes: a test case for predicting lifestyles and emergence of pathogens.</title>
        <authorList>
            <person name="Haridas S."/>
            <person name="Albert R."/>
            <person name="Binder M."/>
            <person name="Bloem J."/>
            <person name="Labutti K."/>
            <person name="Salamov A."/>
            <person name="Andreopoulos B."/>
            <person name="Baker S."/>
            <person name="Barry K."/>
            <person name="Bills G."/>
            <person name="Bluhm B."/>
            <person name="Cannon C."/>
            <person name="Castanera R."/>
            <person name="Culley D."/>
            <person name="Daum C."/>
            <person name="Ezra D."/>
            <person name="Gonzalez J."/>
            <person name="Henrissat B."/>
            <person name="Kuo A."/>
            <person name="Liang C."/>
            <person name="Lipzen A."/>
            <person name="Lutzoni F."/>
            <person name="Magnuson J."/>
            <person name="Mondo S."/>
            <person name="Nolan M."/>
            <person name="Ohm R."/>
            <person name="Pangilinan J."/>
            <person name="Park H.-J."/>
            <person name="Ramirez L."/>
            <person name="Alfaro M."/>
            <person name="Sun H."/>
            <person name="Tritt A."/>
            <person name="Yoshinaga Y."/>
            <person name="Zwiers L.-H."/>
            <person name="Turgeon B."/>
            <person name="Goodwin S."/>
            <person name="Spatafora J."/>
            <person name="Crous P."/>
            <person name="Grigoriev I."/>
        </authorList>
    </citation>
    <scope>NUCLEOTIDE SEQUENCE</scope>
    <source>
        <strain evidence="3">CBS 119687</strain>
    </source>
</reference>
<keyword evidence="4" id="KW-1185">Reference proteome</keyword>
<dbReference type="InterPro" id="IPR013087">
    <property type="entry name" value="Znf_C2H2_type"/>
</dbReference>
<evidence type="ECO:0000259" key="2">
    <source>
        <dbReference type="PROSITE" id="PS00028"/>
    </source>
</evidence>